<dbReference type="EMBL" id="MFLK01000054">
    <property type="protein sequence ID" value="OGG65252.1"/>
    <property type="molecule type" value="Genomic_DNA"/>
</dbReference>
<protein>
    <submittedName>
        <fullName evidence="2">Uncharacterized protein</fullName>
    </submittedName>
</protein>
<comment type="caution">
    <text evidence="2">The sequence shown here is derived from an EMBL/GenBank/DDBJ whole genome shotgun (WGS) entry which is preliminary data.</text>
</comment>
<organism evidence="2 3">
    <name type="scientific">Candidatus Kaiserbacteria bacterium RIFCSPHIGHO2_02_FULL_55_20</name>
    <dbReference type="NCBI Taxonomy" id="1798497"/>
    <lineage>
        <taxon>Bacteria</taxon>
        <taxon>Candidatus Kaiseribacteriota</taxon>
    </lineage>
</organism>
<evidence type="ECO:0000256" key="1">
    <source>
        <dbReference type="SAM" id="MobiDB-lite"/>
    </source>
</evidence>
<evidence type="ECO:0000313" key="2">
    <source>
        <dbReference type="EMBL" id="OGG65252.1"/>
    </source>
</evidence>
<reference evidence="2 3" key="1">
    <citation type="journal article" date="2016" name="Nat. Commun.">
        <title>Thousands of microbial genomes shed light on interconnected biogeochemical processes in an aquifer system.</title>
        <authorList>
            <person name="Anantharaman K."/>
            <person name="Brown C.T."/>
            <person name="Hug L.A."/>
            <person name="Sharon I."/>
            <person name="Castelle C.J."/>
            <person name="Probst A.J."/>
            <person name="Thomas B.C."/>
            <person name="Singh A."/>
            <person name="Wilkins M.J."/>
            <person name="Karaoz U."/>
            <person name="Brodie E.L."/>
            <person name="Williams K.H."/>
            <person name="Hubbard S.S."/>
            <person name="Banfield J.F."/>
        </authorList>
    </citation>
    <scope>NUCLEOTIDE SEQUENCE [LARGE SCALE GENOMIC DNA]</scope>
</reference>
<accession>A0A1F6DW42</accession>
<dbReference type="AlphaFoldDB" id="A0A1F6DW42"/>
<feature type="region of interest" description="Disordered" evidence="1">
    <location>
        <begin position="333"/>
        <end position="352"/>
    </location>
</feature>
<dbReference type="STRING" id="1798497.A3D71_04355"/>
<dbReference type="Proteomes" id="UP000177652">
    <property type="component" value="Unassembled WGS sequence"/>
</dbReference>
<gene>
    <name evidence="2" type="ORF">A3D71_04355</name>
</gene>
<name>A0A1F6DW42_9BACT</name>
<sequence>MVENSDLNKTNKLRRFTSKAIEATSLIAFGAALANGPGGAPKSEPMQQGSAALASESIDHQLAEQAADTLVLKLHNTFRAGGPQAGKAAEAILLQYLETGTTSEVNQSVMRQVPLSLERQQAVKRLGEAILALSRVKGRGEQVDAAVTAILSRVAHEFTEGAKELTGRLPNKSSPFLPDTSTGGFGSNGGDFFGDEEGPKDPNELHDAGYRKDVGAETGDVVQVTDRITQTLEDNGPLKGATGAFLNKLSTTFRKVLPEKLAGSPKDEVTRAETEYLNTFAAERGLSPDGRTSAGDVDAFDFAREMELRQDKPDTRVLDYLLKRILDEIARDKDERERLQKNKPRDVQEREA</sequence>
<evidence type="ECO:0000313" key="3">
    <source>
        <dbReference type="Proteomes" id="UP000177652"/>
    </source>
</evidence>
<proteinExistence type="predicted"/>